<evidence type="ECO:0000313" key="2">
    <source>
        <dbReference type="EMBL" id="KZS12932.1"/>
    </source>
</evidence>
<keyword evidence="3" id="KW-1185">Reference proteome</keyword>
<accession>A0A162C8Y7</accession>
<reference evidence="2 3" key="1">
    <citation type="submission" date="2016-03" db="EMBL/GenBank/DDBJ databases">
        <title>EvidentialGene: Evidence-directed Construction of Genes on Genomes.</title>
        <authorList>
            <person name="Gilbert D.G."/>
            <person name="Choi J.-H."/>
            <person name="Mockaitis K."/>
            <person name="Colbourne J."/>
            <person name="Pfrender M."/>
        </authorList>
    </citation>
    <scope>NUCLEOTIDE SEQUENCE [LARGE SCALE GENOMIC DNA]</scope>
    <source>
        <strain evidence="2 3">Xinb3</strain>
        <tissue evidence="2">Complete organism</tissue>
    </source>
</reference>
<organism evidence="2 3">
    <name type="scientific">Daphnia magna</name>
    <dbReference type="NCBI Taxonomy" id="35525"/>
    <lineage>
        <taxon>Eukaryota</taxon>
        <taxon>Metazoa</taxon>
        <taxon>Ecdysozoa</taxon>
        <taxon>Arthropoda</taxon>
        <taxon>Crustacea</taxon>
        <taxon>Branchiopoda</taxon>
        <taxon>Diplostraca</taxon>
        <taxon>Cladocera</taxon>
        <taxon>Anomopoda</taxon>
        <taxon>Daphniidae</taxon>
        <taxon>Daphnia</taxon>
    </lineage>
</organism>
<evidence type="ECO:0000313" key="3">
    <source>
        <dbReference type="Proteomes" id="UP000076858"/>
    </source>
</evidence>
<comment type="caution">
    <text evidence="2">The sequence shown here is derived from an EMBL/GenBank/DDBJ whole genome shotgun (WGS) entry which is preliminary data.</text>
</comment>
<name>A0A162C8Y7_9CRUS</name>
<sequence>MPRGRGGFNSGYFEERHKHGRGDGSGGSHPHSYQYVNVQNPNRNVMDKHMHFGTQIGYIITTVEM</sequence>
<dbReference type="EMBL" id="LRGB01001348">
    <property type="protein sequence ID" value="KZS12932.1"/>
    <property type="molecule type" value="Genomic_DNA"/>
</dbReference>
<dbReference type="Proteomes" id="UP000076858">
    <property type="component" value="Unassembled WGS sequence"/>
</dbReference>
<evidence type="ECO:0000256" key="1">
    <source>
        <dbReference type="SAM" id="MobiDB-lite"/>
    </source>
</evidence>
<feature type="region of interest" description="Disordered" evidence="1">
    <location>
        <begin position="1"/>
        <end position="34"/>
    </location>
</feature>
<proteinExistence type="predicted"/>
<dbReference type="AlphaFoldDB" id="A0A162C8Y7"/>
<dbReference type="OrthoDB" id="10072641at2759"/>
<gene>
    <name evidence="2" type="ORF">APZ42_022215</name>
</gene>
<protein>
    <submittedName>
        <fullName evidence="2">Putative Zinc finger protein</fullName>
    </submittedName>
</protein>